<feature type="transmembrane region" description="Helical" evidence="1">
    <location>
        <begin position="161"/>
        <end position="182"/>
    </location>
</feature>
<feature type="transmembrane region" description="Helical" evidence="1">
    <location>
        <begin position="48"/>
        <end position="66"/>
    </location>
</feature>
<dbReference type="KEGG" id="sns:VC03_00115"/>
<dbReference type="OrthoDB" id="92225at2"/>
<dbReference type="AlphaFoldDB" id="A0A0E3ZB82"/>
<feature type="transmembrane region" description="Helical" evidence="1">
    <location>
        <begin position="236"/>
        <end position="256"/>
    </location>
</feature>
<keyword evidence="3" id="KW-1185">Reference proteome</keyword>
<dbReference type="HOGENOM" id="CLU_051800_0_0_0"/>
<evidence type="ECO:0000313" key="2">
    <source>
        <dbReference type="EMBL" id="AKC95005.1"/>
    </source>
</evidence>
<keyword evidence="1" id="KW-0472">Membrane</keyword>
<protein>
    <submittedName>
        <fullName evidence="2">Membrane protein</fullName>
    </submittedName>
</protein>
<dbReference type="PATRIC" id="fig|1069640.6.peg.13"/>
<keyword evidence="1" id="KW-1133">Transmembrane helix</keyword>
<keyword evidence="1" id="KW-0812">Transmembrane</keyword>
<dbReference type="STRING" id="187101.VC03_00115"/>
<name>A0A0E3ZB82_9FUSO</name>
<feature type="transmembrane region" description="Helical" evidence="1">
    <location>
        <begin position="305"/>
        <end position="334"/>
    </location>
</feature>
<dbReference type="Pfam" id="PF10797">
    <property type="entry name" value="YhfT"/>
    <property type="match status" value="1"/>
</dbReference>
<feature type="transmembrane region" description="Helical" evidence="1">
    <location>
        <begin position="277"/>
        <end position="299"/>
    </location>
</feature>
<dbReference type="Proteomes" id="UP000033103">
    <property type="component" value="Chromosome"/>
</dbReference>
<gene>
    <name evidence="2" type="ORF">VC03_00115</name>
</gene>
<reference evidence="2 3" key="1">
    <citation type="journal article" date="2012" name="BMC Genomics">
        <title>Genomic sequence analysis and characterization of Sneathia amnii sp. nov.</title>
        <authorList>
            <consortium name="Vaginal Microbiome Consortium (additional members)"/>
            <person name="Harwich M.D.Jr."/>
            <person name="Serrano M.G."/>
            <person name="Fettweis J.M."/>
            <person name="Alves J.M."/>
            <person name="Reimers M.A."/>
            <person name="Buck G.A."/>
            <person name="Jefferson K.K."/>
        </authorList>
    </citation>
    <scope>NUCLEOTIDE SEQUENCE [LARGE SCALE GENOMIC DNA]</scope>
    <source>
        <strain evidence="2 3">SN35</strain>
    </source>
</reference>
<feature type="transmembrane region" description="Helical" evidence="1">
    <location>
        <begin position="134"/>
        <end position="155"/>
    </location>
</feature>
<dbReference type="RefSeq" id="WP_046328111.1">
    <property type="nucleotide sequence ID" value="NZ_CP011280.1"/>
</dbReference>
<sequence length="434" mass="45840">MISRIIVMALLAGLASILANQSIAVFNDGLRPLIPEYLEKRMDRKSLLATSFALSFGLVIGFGIPFSIGKSVILIHSILLGTDIIGTMCPDNKKGMAISGIIGALYGIGLVLGLKVIVDVFAKLPVNFLPNLTSIGSPIIVAFAIFPVLVVGYQYGVKKGAFSLIIVLIIRQLISLFGKFTFGEAKIALNADGIALFAGIVIMLIFAVMDKTEVTNSNEQLIGIFSERVARVKKNILILSIMGGLVAAAVSLNMLAGDPISLNLMQEGKLSDAGIVALARTIGFIPLVATTAITTGVYGPAGLTFVFVIGIFVRNPIIAFVLGAIVLAIEILLLEQIAKLLDKFPGVKACGDQIRTSMTKVLEVAILVGAMIACNDMAGKNGLGFLFVIGVYLLNRAAKKPLVDMAVGPIATIGFGIILNILFLLKLFVPVVAK</sequence>
<evidence type="ECO:0000256" key="1">
    <source>
        <dbReference type="SAM" id="Phobius"/>
    </source>
</evidence>
<feature type="transmembrane region" description="Helical" evidence="1">
    <location>
        <begin position="96"/>
        <end position="122"/>
    </location>
</feature>
<feature type="transmembrane region" description="Helical" evidence="1">
    <location>
        <begin position="406"/>
        <end position="429"/>
    </location>
</feature>
<accession>A0A0E3ZB82</accession>
<feature type="transmembrane region" description="Helical" evidence="1">
    <location>
        <begin position="189"/>
        <end position="209"/>
    </location>
</feature>
<feature type="transmembrane region" description="Helical" evidence="1">
    <location>
        <begin position="364"/>
        <end position="394"/>
    </location>
</feature>
<organism evidence="2 3">
    <name type="scientific">Sneathia vaginalis</name>
    <dbReference type="NCBI Taxonomy" id="187101"/>
    <lineage>
        <taxon>Bacteria</taxon>
        <taxon>Fusobacteriati</taxon>
        <taxon>Fusobacteriota</taxon>
        <taxon>Fusobacteriia</taxon>
        <taxon>Fusobacteriales</taxon>
        <taxon>Leptotrichiaceae</taxon>
        <taxon>Sneathia</taxon>
    </lineage>
</organism>
<dbReference type="InterPro" id="IPR019733">
    <property type="entry name" value="Uncharacterised_YhfT"/>
</dbReference>
<evidence type="ECO:0000313" key="3">
    <source>
        <dbReference type="Proteomes" id="UP000033103"/>
    </source>
</evidence>
<dbReference type="EMBL" id="CP011280">
    <property type="protein sequence ID" value="AKC95005.1"/>
    <property type="molecule type" value="Genomic_DNA"/>
</dbReference>
<proteinExistence type="predicted"/>